<dbReference type="InterPro" id="IPR036768">
    <property type="entry name" value="PolIII_chi_sf"/>
</dbReference>
<evidence type="ECO:0000313" key="2">
    <source>
        <dbReference type="Proteomes" id="UP000626148"/>
    </source>
</evidence>
<name>A0A918KI90_9GAMM</name>
<dbReference type="Pfam" id="PF04364">
    <property type="entry name" value="DNA_pol3_chi"/>
    <property type="match status" value="1"/>
</dbReference>
<dbReference type="GO" id="GO:0032298">
    <property type="term" value="P:positive regulation of DNA-templated DNA replication initiation"/>
    <property type="evidence" value="ECO:0007669"/>
    <property type="project" value="TreeGrafter"/>
</dbReference>
<dbReference type="GO" id="GO:0003677">
    <property type="term" value="F:DNA binding"/>
    <property type="evidence" value="ECO:0007669"/>
    <property type="project" value="InterPro"/>
</dbReference>
<organism evidence="1 2">
    <name type="scientific">Saccharospirillum salsuginis</name>
    <dbReference type="NCBI Taxonomy" id="418750"/>
    <lineage>
        <taxon>Bacteria</taxon>
        <taxon>Pseudomonadati</taxon>
        <taxon>Pseudomonadota</taxon>
        <taxon>Gammaproteobacteria</taxon>
        <taxon>Oceanospirillales</taxon>
        <taxon>Saccharospirillaceae</taxon>
        <taxon>Saccharospirillum</taxon>
    </lineage>
</organism>
<dbReference type="Proteomes" id="UP000626148">
    <property type="component" value="Unassembled WGS sequence"/>
</dbReference>
<gene>
    <name evidence="1" type="ORF">GCM10007392_35060</name>
</gene>
<protein>
    <submittedName>
        <fullName evidence="1">DNA polymerase III subunit chi</fullName>
    </submittedName>
</protein>
<evidence type="ECO:0000313" key="1">
    <source>
        <dbReference type="EMBL" id="GGX64318.1"/>
    </source>
</evidence>
<reference evidence="1" key="1">
    <citation type="journal article" date="2014" name="Int. J. Syst. Evol. Microbiol.">
        <title>Complete genome sequence of Corynebacterium casei LMG S-19264T (=DSM 44701T), isolated from a smear-ripened cheese.</title>
        <authorList>
            <consortium name="US DOE Joint Genome Institute (JGI-PGF)"/>
            <person name="Walter F."/>
            <person name="Albersmeier A."/>
            <person name="Kalinowski J."/>
            <person name="Ruckert C."/>
        </authorList>
    </citation>
    <scope>NUCLEOTIDE SEQUENCE</scope>
    <source>
        <strain evidence="1">KCTC 22169</strain>
    </source>
</reference>
<dbReference type="InterPro" id="IPR007459">
    <property type="entry name" value="DNA_pol3_chi"/>
</dbReference>
<keyword evidence="2" id="KW-1185">Reference proteome</keyword>
<accession>A0A918KI90</accession>
<proteinExistence type="predicted"/>
<reference evidence="1" key="2">
    <citation type="submission" date="2020-09" db="EMBL/GenBank/DDBJ databases">
        <authorList>
            <person name="Sun Q."/>
            <person name="Kim S."/>
        </authorList>
    </citation>
    <scope>NUCLEOTIDE SEQUENCE</scope>
    <source>
        <strain evidence="1">KCTC 22169</strain>
    </source>
</reference>
<dbReference type="GO" id="GO:0006260">
    <property type="term" value="P:DNA replication"/>
    <property type="evidence" value="ECO:0007669"/>
    <property type="project" value="InterPro"/>
</dbReference>
<sequence>MTQVDFHILPVLQATDRYAYAARLVAKATGRQHRVLLAVNDETEAQNLSNALWGASPESFLAHGRLDQEAEAVQIGWHDHPGDHHDILINLAADIPEYFSRFHRVFEVVSQDPDILAQTRDHYRFYQDRGYPLSRHDLRDRV</sequence>
<dbReference type="Gene3D" id="3.40.50.10110">
    <property type="entry name" value="DNA polymerase III subunit chi"/>
    <property type="match status" value="1"/>
</dbReference>
<dbReference type="SUPFAM" id="SSF102400">
    <property type="entry name" value="DNA polymerase III chi subunit"/>
    <property type="match status" value="1"/>
</dbReference>
<dbReference type="PANTHER" id="PTHR38767:SF1">
    <property type="entry name" value="DNA POLYMERASE III SUBUNIT CHI"/>
    <property type="match status" value="1"/>
</dbReference>
<comment type="caution">
    <text evidence="1">The sequence shown here is derived from an EMBL/GenBank/DDBJ whole genome shotgun (WGS) entry which is preliminary data.</text>
</comment>
<dbReference type="EMBL" id="BMXR01000009">
    <property type="protein sequence ID" value="GGX64318.1"/>
    <property type="molecule type" value="Genomic_DNA"/>
</dbReference>
<dbReference type="RefSeq" id="WP_189611102.1">
    <property type="nucleotide sequence ID" value="NZ_BMXR01000009.1"/>
</dbReference>
<dbReference type="AlphaFoldDB" id="A0A918KI90"/>
<dbReference type="GO" id="GO:0003887">
    <property type="term" value="F:DNA-directed DNA polymerase activity"/>
    <property type="evidence" value="ECO:0007669"/>
    <property type="project" value="InterPro"/>
</dbReference>
<dbReference type="PANTHER" id="PTHR38767">
    <property type="entry name" value="DNA POLYMERASE III SUBUNIT CHI"/>
    <property type="match status" value="1"/>
</dbReference>